<evidence type="ECO:0000256" key="1">
    <source>
        <dbReference type="SAM" id="Phobius"/>
    </source>
</evidence>
<evidence type="ECO:0000313" key="3">
    <source>
        <dbReference type="Proteomes" id="UP001159075"/>
    </source>
</evidence>
<accession>A0ABT6UFR9</accession>
<dbReference type="EMBL" id="JAOTLW010000020">
    <property type="protein sequence ID" value="MDI5833312.1"/>
    <property type="molecule type" value="Genomic_DNA"/>
</dbReference>
<keyword evidence="1" id="KW-0472">Membrane</keyword>
<dbReference type="Proteomes" id="UP001159075">
    <property type="component" value="Unassembled WGS sequence"/>
</dbReference>
<dbReference type="RefSeq" id="WP_282679851.1">
    <property type="nucleotide sequence ID" value="NZ_CP106875.1"/>
</dbReference>
<reference evidence="2 3" key="1">
    <citation type="submission" date="2022-09" db="EMBL/GenBank/DDBJ databases">
        <title>The outer-membrane cytochrome OmcA is essential for infection of Shewanella oneidensis by a zebrafish-associated bacteriophage.</title>
        <authorList>
            <person name="Grenfell A.W."/>
            <person name="Intile P."/>
            <person name="Mcfarlane J."/>
            <person name="Leung D."/>
            <person name="Abdalla K."/>
            <person name="Wold M."/>
            <person name="Kees E."/>
            <person name="Gralnick J."/>
        </authorList>
    </citation>
    <scope>NUCLEOTIDE SEQUENCE [LARGE SCALE GENOMIC DNA]</scope>
    <source>
        <strain evidence="2 3">NF-5</strain>
    </source>
</reference>
<keyword evidence="1" id="KW-0812">Transmembrane</keyword>
<proteinExistence type="predicted"/>
<protein>
    <submittedName>
        <fullName evidence="2">Uncharacterized protein</fullName>
    </submittedName>
</protein>
<evidence type="ECO:0000313" key="2">
    <source>
        <dbReference type="EMBL" id="MDI5833312.1"/>
    </source>
</evidence>
<gene>
    <name evidence="2" type="ORF">ODY93_17150</name>
</gene>
<comment type="caution">
    <text evidence="2">The sequence shown here is derived from an EMBL/GenBank/DDBJ whole genome shotgun (WGS) entry which is preliminary data.</text>
</comment>
<feature type="transmembrane region" description="Helical" evidence="1">
    <location>
        <begin position="89"/>
        <end position="110"/>
    </location>
</feature>
<organism evidence="2 3">
    <name type="scientific">Shewanella xiamenensis</name>
    <dbReference type="NCBI Taxonomy" id="332186"/>
    <lineage>
        <taxon>Bacteria</taxon>
        <taxon>Pseudomonadati</taxon>
        <taxon>Pseudomonadota</taxon>
        <taxon>Gammaproteobacteria</taxon>
        <taxon>Alteromonadales</taxon>
        <taxon>Shewanellaceae</taxon>
        <taxon>Shewanella</taxon>
    </lineage>
</organism>
<sequence length="174" mass="19687">MTINKRSIPKKIGVWLIRPSIFNISEGASNPFHDAIKLFKSAKAVSEKKSLSEITHSSIAKKKHKAMIDSLMKIPIEDRQASASTQTALSILIAVLWVIGLFVAYSPLMFSINTTSPVINLIINHFTIFFHFAATIFTLVMLYSFVSYRWRASLFKSPLQSCDFLTYLASPKRW</sequence>
<keyword evidence="1" id="KW-1133">Transmembrane helix</keyword>
<name>A0ABT6UFR9_9GAMM</name>
<keyword evidence="3" id="KW-1185">Reference proteome</keyword>
<feature type="transmembrane region" description="Helical" evidence="1">
    <location>
        <begin position="122"/>
        <end position="146"/>
    </location>
</feature>